<evidence type="ECO:0000256" key="3">
    <source>
        <dbReference type="ARBA" id="ARBA00034247"/>
    </source>
</evidence>
<dbReference type="Pfam" id="PF00990">
    <property type="entry name" value="GGDEF"/>
    <property type="match status" value="1"/>
</dbReference>
<dbReference type="SMART" id="SM00267">
    <property type="entry name" value="GGDEF"/>
    <property type="match status" value="1"/>
</dbReference>
<dbReference type="FunFam" id="3.30.70.270:FF:000001">
    <property type="entry name" value="Diguanylate cyclase domain protein"/>
    <property type="match status" value="1"/>
</dbReference>
<dbReference type="SUPFAM" id="SSF55073">
    <property type="entry name" value="Nucleotide cyclase"/>
    <property type="match status" value="1"/>
</dbReference>
<protein>
    <recommendedName>
        <fullName evidence="2">diguanylate cyclase</fullName>
        <ecNumber evidence="2">2.7.7.65</ecNumber>
    </recommendedName>
</protein>
<dbReference type="GO" id="GO:0043709">
    <property type="term" value="P:cell adhesion involved in single-species biofilm formation"/>
    <property type="evidence" value="ECO:0007669"/>
    <property type="project" value="TreeGrafter"/>
</dbReference>
<dbReference type="InterPro" id="IPR050469">
    <property type="entry name" value="Diguanylate_Cyclase"/>
</dbReference>
<feature type="transmembrane region" description="Helical" evidence="4">
    <location>
        <begin position="192"/>
        <end position="210"/>
    </location>
</feature>
<proteinExistence type="predicted"/>
<dbReference type="EC" id="2.7.7.65" evidence="2"/>
<dbReference type="InterPro" id="IPR043128">
    <property type="entry name" value="Rev_trsase/Diguanyl_cyclase"/>
</dbReference>
<dbReference type="PANTHER" id="PTHR45138:SF9">
    <property type="entry name" value="DIGUANYLATE CYCLASE DGCM-RELATED"/>
    <property type="match status" value="1"/>
</dbReference>
<dbReference type="InterPro" id="IPR000160">
    <property type="entry name" value="GGDEF_dom"/>
</dbReference>
<keyword evidence="4" id="KW-0472">Membrane</keyword>
<dbReference type="NCBIfam" id="TIGR00254">
    <property type="entry name" value="GGDEF"/>
    <property type="match status" value="1"/>
</dbReference>
<keyword evidence="4" id="KW-0812">Transmembrane</keyword>
<dbReference type="InterPro" id="IPR029787">
    <property type="entry name" value="Nucleotide_cyclase"/>
</dbReference>
<dbReference type="CDD" id="cd01949">
    <property type="entry name" value="GGDEF"/>
    <property type="match status" value="1"/>
</dbReference>
<feature type="transmembrane region" description="Helical" evidence="4">
    <location>
        <begin position="153"/>
        <end position="172"/>
    </location>
</feature>
<evidence type="ECO:0000256" key="2">
    <source>
        <dbReference type="ARBA" id="ARBA00012528"/>
    </source>
</evidence>
<feature type="transmembrane region" description="Helical" evidence="4">
    <location>
        <begin position="36"/>
        <end position="52"/>
    </location>
</feature>
<evidence type="ECO:0000256" key="4">
    <source>
        <dbReference type="SAM" id="Phobius"/>
    </source>
</evidence>
<comment type="catalytic activity">
    <reaction evidence="3">
        <text>2 GTP = 3',3'-c-di-GMP + 2 diphosphate</text>
        <dbReference type="Rhea" id="RHEA:24898"/>
        <dbReference type="ChEBI" id="CHEBI:33019"/>
        <dbReference type="ChEBI" id="CHEBI:37565"/>
        <dbReference type="ChEBI" id="CHEBI:58805"/>
        <dbReference type="EC" id="2.7.7.65"/>
    </reaction>
</comment>
<name>A0A1N6XD95_9GAMM</name>
<feature type="transmembrane region" description="Helical" evidence="4">
    <location>
        <begin position="124"/>
        <end position="141"/>
    </location>
</feature>
<dbReference type="RefSeq" id="WP_076588160.1">
    <property type="nucleotide sequence ID" value="NZ_FTLW01000005.1"/>
</dbReference>
<feature type="transmembrane region" description="Helical" evidence="4">
    <location>
        <begin position="98"/>
        <end position="118"/>
    </location>
</feature>
<evidence type="ECO:0000256" key="1">
    <source>
        <dbReference type="ARBA" id="ARBA00001946"/>
    </source>
</evidence>
<dbReference type="GO" id="GO:1902201">
    <property type="term" value="P:negative regulation of bacterial-type flagellum-dependent cell motility"/>
    <property type="evidence" value="ECO:0007669"/>
    <property type="project" value="TreeGrafter"/>
</dbReference>
<dbReference type="AlphaFoldDB" id="A0A1N6XD95"/>
<accession>A0A1N6XD95</accession>
<dbReference type="Gene3D" id="3.30.70.270">
    <property type="match status" value="1"/>
</dbReference>
<evidence type="ECO:0000313" key="7">
    <source>
        <dbReference type="Proteomes" id="UP000241788"/>
    </source>
</evidence>
<dbReference type="GO" id="GO:0052621">
    <property type="term" value="F:diguanylate cyclase activity"/>
    <property type="evidence" value="ECO:0007669"/>
    <property type="project" value="UniProtKB-EC"/>
</dbReference>
<gene>
    <name evidence="6" type="ORF">SAMN05421546_2205</name>
</gene>
<feature type="domain" description="GGDEF" evidence="5">
    <location>
        <begin position="253"/>
        <end position="385"/>
    </location>
</feature>
<keyword evidence="7" id="KW-1185">Reference proteome</keyword>
<comment type="cofactor">
    <cofactor evidence="1">
        <name>Mg(2+)</name>
        <dbReference type="ChEBI" id="CHEBI:18420"/>
    </cofactor>
</comment>
<evidence type="ECO:0000259" key="5">
    <source>
        <dbReference type="PROSITE" id="PS50887"/>
    </source>
</evidence>
<evidence type="ECO:0000313" key="6">
    <source>
        <dbReference type="EMBL" id="SIR00324.1"/>
    </source>
</evidence>
<dbReference type="STRING" id="1604334.SAMN05421546_2205"/>
<dbReference type="Proteomes" id="UP000241788">
    <property type="component" value="Unassembled WGS sequence"/>
</dbReference>
<dbReference type="PANTHER" id="PTHR45138">
    <property type="entry name" value="REGULATORY COMPONENTS OF SENSORY TRANSDUCTION SYSTEM"/>
    <property type="match status" value="1"/>
</dbReference>
<organism evidence="6 7">
    <name type="scientific">Solilutibacter tolerans</name>
    <dbReference type="NCBI Taxonomy" id="1604334"/>
    <lineage>
        <taxon>Bacteria</taxon>
        <taxon>Pseudomonadati</taxon>
        <taxon>Pseudomonadota</taxon>
        <taxon>Gammaproteobacteria</taxon>
        <taxon>Lysobacterales</taxon>
        <taxon>Lysobacteraceae</taxon>
        <taxon>Solilutibacter</taxon>
    </lineage>
</organism>
<dbReference type="GO" id="GO:0005886">
    <property type="term" value="C:plasma membrane"/>
    <property type="evidence" value="ECO:0007669"/>
    <property type="project" value="TreeGrafter"/>
</dbReference>
<feature type="transmembrane region" description="Helical" evidence="4">
    <location>
        <begin position="6"/>
        <end position="29"/>
    </location>
</feature>
<reference evidence="7" key="1">
    <citation type="submission" date="2017-01" db="EMBL/GenBank/DDBJ databases">
        <authorList>
            <person name="Varghese N."/>
            <person name="Submissions S."/>
        </authorList>
    </citation>
    <scope>NUCLEOTIDE SEQUENCE [LARGE SCALE GENOMIC DNA]</scope>
    <source>
        <strain evidence="7">UM1</strain>
    </source>
</reference>
<keyword evidence="4" id="KW-1133">Transmembrane helix</keyword>
<dbReference type="EMBL" id="FTLW01000005">
    <property type="protein sequence ID" value="SIR00324.1"/>
    <property type="molecule type" value="Genomic_DNA"/>
</dbReference>
<sequence length="433" mass="47507">MSLDTHTLATVAYTIGLVLTLNLTLLCLLMRRPKTLVLWALAFWAVTLGSNIENPERFGIAAEWVFLPANGLISLANVLLLMGIATHLDYPLRWRWPLGFMGGYLLLLVACLCVPSLWAGREVLLAYHSIAWDVWIVWVLTMRAPRGLRASSALTASVFVADMLFYAVRAYALSGDWLGDLPDLASALVSTNYLFGTLAAMLLTIGLMTMQAQKMMGELRHAADHDALSGLPNRAMFTRLAKRAIARCEEEGLPYVVMLCDLDNFKAVNDQWGHSAGDMALKHFSWIIRVAGLPRTALFSRYGGEEFAVLLPGCDKGQATVLAERLRHIVEQTPVDSEDGLIPMTVSIGAVLARGLAYDQAMEAADVALYAAKDAGRNRVVWSNEVQQGGALDHVRPVLQPQRLGRESLMRYRHLAGRACGKQGVVSCADETP</sequence>
<feature type="transmembrane region" description="Helical" evidence="4">
    <location>
        <begin position="64"/>
        <end position="86"/>
    </location>
</feature>
<dbReference type="OrthoDB" id="9803824at2"/>
<dbReference type="PROSITE" id="PS50887">
    <property type="entry name" value="GGDEF"/>
    <property type="match status" value="1"/>
</dbReference>